<evidence type="ECO:0000259" key="1">
    <source>
        <dbReference type="Pfam" id="PF01345"/>
    </source>
</evidence>
<accession>A0ABU1S3B4</accession>
<feature type="domain" description="Ig-like" evidence="2">
    <location>
        <begin position="607"/>
        <end position="680"/>
    </location>
</feature>
<organism evidence="3 4">
    <name type="scientific">Flavobacterium granuli</name>
    <dbReference type="NCBI Taxonomy" id="280093"/>
    <lineage>
        <taxon>Bacteria</taxon>
        <taxon>Pseudomonadati</taxon>
        <taxon>Bacteroidota</taxon>
        <taxon>Flavobacteriia</taxon>
        <taxon>Flavobacteriales</taxon>
        <taxon>Flavobacteriaceae</taxon>
        <taxon>Flavobacterium</taxon>
    </lineage>
</organism>
<dbReference type="Pfam" id="PF19081">
    <property type="entry name" value="Ig_7"/>
    <property type="match status" value="1"/>
</dbReference>
<evidence type="ECO:0000313" key="4">
    <source>
        <dbReference type="Proteomes" id="UP001261871"/>
    </source>
</evidence>
<name>A0ABU1S3B4_9FLAO</name>
<dbReference type="InterPro" id="IPR001434">
    <property type="entry name" value="OmcB-like_DUF11"/>
</dbReference>
<proteinExistence type="predicted"/>
<feature type="domain" description="DUF11" evidence="1">
    <location>
        <begin position="28"/>
        <end position="141"/>
    </location>
</feature>
<reference evidence="3 4" key="1">
    <citation type="submission" date="2023-07" db="EMBL/GenBank/DDBJ databases">
        <title>Sorghum-associated microbial communities from plants grown in Nebraska, USA.</title>
        <authorList>
            <person name="Schachtman D."/>
        </authorList>
    </citation>
    <scope>NUCLEOTIDE SEQUENCE [LARGE SCALE GENOMIC DNA]</scope>
    <source>
        <strain evidence="3 4">BE124</strain>
    </source>
</reference>
<dbReference type="Proteomes" id="UP001261871">
    <property type="component" value="Unassembled WGS sequence"/>
</dbReference>
<feature type="non-terminal residue" evidence="3">
    <location>
        <position position="761"/>
    </location>
</feature>
<dbReference type="Gene3D" id="2.60.40.1170">
    <property type="entry name" value="Mu homology domain, subdomain B"/>
    <property type="match status" value="1"/>
</dbReference>
<sequence length="761" mass="78934">MTISTLIKNKFLLLFLLLSVSIFGQNVDLAIVKTVNNIAPAIGSNVVFTLTASNLSNGQDASSVVVNDLLPSGYTYVSSNPSSGSYSYGTGIWTIGNLTRNSSLTLTINATVKATGVYTNTAVIRSEDMDNQGGNNSSTVTPLPYRDTDGDGIADSVDLDDDNDGILDSVECSDCAIKFINGGFESPDNNISNPPNWYLVNDSTSPATLGWKTTATDHQIEFWDSGFNGVSAAEGGQFVELNANQVSTLYQTFCLNGFSGTVNWSVKHRGRSGTDEATVNIGTDLTSATIQATMSDGTTSWGSYSGTYTITPGQTTLVIAFKSVSSVGGVSFGNFLDDVKVSINEGCVDTDGDGVLNYLDLDSDGDGCSDANEYYNSSNADGNLLGVDNSKYGTGSPTVNPDGTVIGASYSGTYSNAVSIGSASTITIHPTDQIASSTASASFSVTASGGSGTRLYQWQLSTDGGTIWNNIGGATNDILNLSSITCSMNNYKYRVIITQSNYICTNVVSSSATLSVTNPAALSLTGSQICVSPGGNGTVSSTTSVSGVSYQLYDSNNLAVQSAQTGTASELIWNSLPAGNGYYVVATNAATCTATSGSVNVLTTPTPAAPTASSQTFCSVDAKKVSDLAATGTAVKWYNALTAGTLYTGTETLVTGTYYASQTEDGCESARTLVSVTVNPKLTKVSTPVTICSGETYSWAVNGTAYTVGGTYLETNNGCTADQELVLTVTPKPADIVTNQTICSGASFTWNGTNYTTNQTG</sequence>
<gene>
    <name evidence="3" type="ORF">J2W95_002218</name>
</gene>
<dbReference type="InterPro" id="IPR044023">
    <property type="entry name" value="Ig_7"/>
</dbReference>
<keyword evidence="4" id="KW-1185">Reference proteome</keyword>
<dbReference type="InterPro" id="IPR028974">
    <property type="entry name" value="TSP_type-3_rpt"/>
</dbReference>
<protein>
    <submittedName>
        <fullName evidence="3">Repeat protein (TIGR01451 family)</fullName>
    </submittedName>
</protein>
<dbReference type="NCBIfam" id="TIGR01451">
    <property type="entry name" value="B_ant_repeat"/>
    <property type="match status" value="1"/>
</dbReference>
<dbReference type="Pfam" id="PF01345">
    <property type="entry name" value="DUF11"/>
    <property type="match status" value="1"/>
</dbReference>
<dbReference type="InterPro" id="IPR047589">
    <property type="entry name" value="DUF11_rpt"/>
</dbReference>
<dbReference type="EMBL" id="JAVDTX010000004">
    <property type="protein sequence ID" value="MDR6845511.1"/>
    <property type="molecule type" value="Genomic_DNA"/>
</dbReference>
<evidence type="ECO:0000313" key="3">
    <source>
        <dbReference type="EMBL" id="MDR6845511.1"/>
    </source>
</evidence>
<dbReference type="SUPFAM" id="SSF103647">
    <property type="entry name" value="TSP type-3 repeat"/>
    <property type="match status" value="1"/>
</dbReference>
<comment type="caution">
    <text evidence="3">The sequence shown here is derived from an EMBL/GenBank/DDBJ whole genome shotgun (WGS) entry which is preliminary data.</text>
</comment>
<evidence type="ECO:0000259" key="2">
    <source>
        <dbReference type="Pfam" id="PF19081"/>
    </source>
</evidence>